<comment type="caution">
    <text evidence="1">The sequence shown here is derived from an EMBL/GenBank/DDBJ whole genome shotgun (WGS) entry which is preliminary data.</text>
</comment>
<reference evidence="2" key="1">
    <citation type="journal article" date="2019" name="Int. J. Syst. Evol. Microbiol.">
        <title>The Global Catalogue of Microorganisms (GCM) 10K type strain sequencing project: providing services to taxonomists for standard genome sequencing and annotation.</title>
        <authorList>
            <consortium name="The Broad Institute Genomics Platform"/>
            <consortium name="The Broad Institute Genome Sequencing Center for Infectious Disease"/>
            <person name="Wu L."/>
            <person name="Ma J."/>
        </authorList>
    </citation>
    <scope>NUCLEOTIDE SEQUENCE [LARGE SCALE GENOMIC DNA]</scope>
    <source>
        <strain evidence="2">KCTC 42280</strain>
    </source>
</reference>
<protein>
    <submittedName>
        <fullName evidence="1">Uncharacterized protein</fullName>
    </submittedName>
</protein>
<dbReference type="Proteomes" id="UP000610203">
    <property type="component" value="Unassembled WGS sequence"/>
</dbReference>
<evidence type="ECO:0000313" key="2">
    <source>
        <dbReference type="Proteomes" id="UP000610203"/>
    </source>
</evidence>
<sequence length="205" mass="22442">MLKRFAIMMTVFAIAGCSETEPVEVDIDEIAAEVGLAPEDYKVHENGAIEVYSKVGTEQENVSWYQDDLSEPIETVGMLDGDAIIASAGLEPDEVEDSADTEGQPKKLYVINNETPLSALFSHSPNSIELNWYQFSDKPETTENSQQSLKDVYKLARAMAGREGAEAIMYLSNGGKYRSKPVSGYPATGQCNDGICFIHIDLSSE</sequence>
<dbReference type="PROSITE" id="PS51257">
    <property type="entry name" value="PROKAR_LIPOPROTEIN"/>
    <property type="match status" value="1"/>
</dbReference>
<organism evidence="1 2">
    <name type="scientific">Psychrobacter glaciei</name>
    <dbReference type="NCBI Taxonomy" id="619771"/>
    <lineage>
        <taxon>Bacteria</taxon>
        <taxon>Pseudomonadati</taxon>
        <taxon>Pseudomonadota</taxon>
        <taxon>Gammaproteobacteria</taxon>
        <taxon>Moraxellales</taxon>
        <taxon>Moraxellaceae</taxon>
        <taxon>Psychrobacter</taxon>
    </lineage>
</organism>
<keyword evidence="2" id="KW-1185">Reference proteome</keyword>
<gene>
    <name evidence="1" type="ORF">GCM10016272_01520</name>
</gene>
<accession>A0ABQ3GMS7</accession>
<name>A0ABQ3GMS7_9GAMM</name>
<dbReference type="EMBL" id="BMZR01000001">
    <property type="protein sequence ID" value="GHD25562.1"/>
    <property type="molecule type" value="Genomic_DNA"/>
</dbReference>
<evidence type="ECO:0000313" key="1">
    <source>
        <dbReference type="EMBL" id="GHD25562.1"/>
    </source>
</evidence>
<proteinExistence type="predicted"/>